<dbReference type="Gene3D" id="1.20.1560.10">
    <property type="entry name" value="ABC transporter type 1, transmembrane domain"/>
    <property type="match status" value="1"/>
</dbReference>
<keyword evidence="7 9" id="KW-0472">Membrane</keyword>
<protein>
    <submittedName>
        <fullName evidence="12">HCL621Wp</fullName>
    </submittedName>
</protein>
<evidence type="ECO:0000256" key="3">
    <source>
        <dbReference type="ARBA" id="ARBA00022692"/>
    </source>
</evidence>
<dbReference type="PROSITE" id="PS00211">
    <property type="entry name" value="ABC_TRANSPORTER_1"/>
    <property type="match status" value="1"/>
</dbReference>
<comment type="similarity">
    <text evidence="2">Belongs to the ABC transporter superfamily. ABCB family. Mitochondrial peptide exporter (TC 3.A.1.212) subfamily.</text>
</comment>
<dbReference type="GeneID" id="28722733"/>
<dbReference type="PROSITE" id="PS50929">
    <property type="entry name" value="ABC_TM1F"/>
    <property type="match status" value="1"/>
</dbReference>
<dbReference type="SUPFAM" id="SSF52540">
    <property type="entry name" value="P-loop containing nucleoside triphosphate hydrolases"/>
    <property type="match status" value="1"/>
</dbReference>
<feature type="region of interest" description="Disordered" evidence="8">
    <location>
        <begin position="667"/>
        <end position="690"/>
    </location>
</feature>
<feature type="transmembrane region" description="Helical" evidence="9">
    <location>
        <begin position="147"/>
        <end position="173"/>
    </location>
</feature>
<keyword evidence="13" id="KW-1185">Reference proteome</keyword>
<feature type="transmembrane region" description="Helical" evidence="9">
    <location>
        <begin position="98"/>
        <end position="119"/>
    </location>
</feature>
<keyword evidence="3 9" id="KW-0812">Transmembrane</keyword>
<evidence type="ECO:0000256" key="9">
    <source>
        <dbReference type="SAM" id="Phobius"/>
    </source>
</evidence>
<evidence type="ECO:0000259" key="10">
    <source>
        <dbReference type="PROSITE" id="PS50893"/>
    </source>
</evidence>
<dbReference type="InterPro" id="IPR036640">
    <property type="entry name" value="ABC1_TM_sf"/>
</dbReference>
<dbReference type="PROSITE" id="PS50893">
    <property type="entry name" value="ABC_TRANSPORTER_2"/>
    <property type="match status" value="1"/>
</dbReference>
<keyword evidence="6 9" id="KW-1133">Transmembrane helix</keyword>
<evidence type="ECO:0000256" key="4">
    <source>
        <dbReference type="ARBA" id="ARBA00022741"/>
    </source>
</evidence>
<dbReference type="GO" id="GO:0005524">
    <property type="term" value="F:ATP binding"/>
    <property type="evidence" value="ECO:0007669"/>
    <property type="project" value="UniProtKB-KW"/>
</dbReference>
<dbReference type="InterPro" id="IPR003593">
    <property type="entry name" value="AAA+_ATPase"/>
</dbReference>
<accession>A0A120K1L8</accession>
<dbReference type="GO" id="GO:0090374">
    <property type="term" value="P:oligopeptide export from mitochondrion"/>
    <property type="evidence" value="ECO:0007669"/>
    <property type="project" value="TreeGrafter"/>
</dbReference>
<evidence type="ECO:0000256" key="6">
    <source>
        <dbReference type="ARBA" id="ARBA00022989"/>
    </source>
</evidence>
<evidence type="ECO:0000259" key="11">
    <source>
        <dbReference type="PROSITE" id="PS50929"/>
    </source>
</evidence>
<feature type="transmembrane region" description="Helical" evidence="9">
    <location>
        <begin position="329"/>
        <end position="350"/>
    </location>
</feature>
<dbReference type="AlphaFoldDB" id="A0A120K1L8"/>
<dbReference type="Pfam" id="PF00005">
    <property type="entry name" value="ABC_tran"/>
    <property type="match status" value="1"/>
</dbReference>
<feature type="compositionally biased region" description="Basic and acidic residues" evidence="8">
    <location>
        <begin position="679"/>
        <end position="690"/>
    </location>
</feature>
<organism evidence="12 13">
    <name type="scientific">Eremothecium sinecaudum</name>
    <dbReference type="NCBI Taxonomy" id="45286"/>
    <lineage>
        <taxon>Eukaryota</taxon>
        <taxon>Fungi</taxon>
        <taxon>Dikarya</taxon>
        <taxon>Ascomycota</taxon>
        <taxon>Saccharomycotina</taxon>
        <taxon>Saccharomycetes</taxon>
        <taxon>Saccharomycetales</taxon>
        <taxon>Saccharomycetaceae</taxon>
        <taxon>Eremothecium</taxon>
    </lineage>
</organism>
<feature type="transmembrane region" description="Helical" evidence="9">
    <location>
        <begin position="249"/>
        <end position="266"/>
    </location>
</feature>
<dbReference type="InterPro" id="IPR017871">
    <property type="entry name" value="ABC_transporter-like_CS"/>
</dbReference>
<dbReference type="InterPro" id="IPR039421">
    <property type="entry name" value="Type_1_exporter"/>
</dbReference>
<name>A0A120K1L8_9SACH</name>
<keyword evidence="4" id="KW-0547">Nucleotide-binding</keyword>
<evidence type="ECO:0000313" key="13">
    <source>
        <dbReference type="Proteomes" id="UP000243052"/>
    </source>
</evidence>
<dbReference type="SMART" id="SM00382">
    <property type="entry name" value="AAA"/>
    <property type="match status" value="1"/>
</dbReference>
<dbReference type="Proteomes" id="UP000243052">
    <property type="component" value="Chromosome iii"/>
</dbReference>
<proteinExistence type="inferred from homology"/>
<dbReference type="GO" id="GO:0015421">
    <property type="term" value="F:ABC-type oligopeptide transporter activity"/>
    <property type="evidence" value="ECO:0007669"/>
    <property type="project" value="TreeGrafter"/>
</dbReference>
<sequence>MLTHLLYKRYLVSSLRYNGFPQLPKIGYPKPRMSRGLYHAQFTLQRRWKSSTPISKVSQAANISPKSELKLSPSESTASSMDDIKRLLELARPESKSLIYALILIIISGAVSMTIPSVVGKLLDNAKKDEDDPEKDGLIFGLTENQFYGALGGVFVIGAVANMGRIIILKVVGEQMVARLRTRTMKAALQQDASFLDVNRVGDLISRLSTDANIVSKAITHNTSDGARAIIQGLVGFGMMSYISWQLTAVMALLGPPLVIMAMIYGRKIRTLSRELQTRVGGLTKVAEEQLSAMKTIQAYGGERKEINRYANEVRSVFRVGFREATTSGVFFGTTMFVGNTALLSLLFVGSSMIKSGFLTVGELSSFMMYAAYTGNSLFGLSTFYSELMKGAGAAARVFELNDRVPLIHPTRGKGPDSLENKVISFKNVDFSYPTRSTHNVFKNLNLTINPGEHVCIVGPSGGGKSTVATLLMRYYDVDTGSITIGGEDIRKFNLRKYRRKLGIVQQEPMLFNGSILDNITYTLPKEIASDQQRLAKAMADANCSKFIVQFPDGLNTMVGPRGAQLSGGQKQRVALARAFLLDPSVLILDEATSALDSQSEQVVAQTLTARAQRNQITISIAHRVSTIQYSSRVIVLSKHGHVAETGTYASLVKDPNSELNKLLSQQDGLVEEEQTTSEQEHTKDMIASS</sequence>
<dbReference type="OrthoDB" id="6500128at2759"/>
<evidence type="ECO:0000256" key="8">
    <source>
        <dbReference type="SAM" id="MobiDB-lite"/>
    </source>
</evidence>
<keyword evidence="5" id="KW-0067">ATP-binding</keyword>
<evidence type="ECO:0000256" key="7">
    <source>
        <dbReference type="ARBA" id="ARBA00023136"/>
    </source>
</evidence>
<reference evidence="12 13" key="1">
    <citation type="submission" date="2016-01" db="EMBL/GenBank/DDBJ databases">
        <title>Genome sequence of the yeast Holleya sinecauda.</title>
        <authorList>
            <person name="Dietrich F.S."/>
        </authorList>
    </citation>
    <scope>NUCLEOTIDE SEQUENCE [LARGE SCALE GENOMIC DNA]</scope>
    <source>
        <strain evidence="12 13">ATCC 58844</strain>
    </source>
</reference>
<dbReference type="SUPFAM" id="SSF90123">
    <property type="entry name" value="ABC transporter transmembrane region"/>
    <property type="match status" value="1"/>
</dbReference>
<comment type="subcellular location">
    <subcellularLocation>
        <location evidence="1">Membrane</location>
        <topology evidence="1">Multi-pass membrane protein</topology>
    </subcellularLocation>
</comment>
<dbReference type="PANTHER" id="PTHR43394">
    <property type="entry name" value="ATP-DEPENDENT PERMEASE MDL1, MITOCHONDRIAL"/>
    <property type="match status" value="1"/>
</dbReference>
<dbReference type="FunFam" id="3.40.50.300:FF:000218">
    <property type="entry name" value="Multidrug ABC transporter ATP-binding protein"/>
    <property type="match status" value="1"/>
</dbReference>
<gene>
    <name evidence="12" type="ORF">AW171_hschr31368</name>
</gene>
<dbReference type="CDD" id="cd18573">
    <property type="entry name" value="ABC_6TM_ABCB10_like"/>
    <property type="match status" value="1"/>
</dbReference>
<feature type="domain" description="ABC transporter" evidence="10">
    <location>
        <begin position="424"/>
        <end position="665"/>
    </location>
</feature>
<dbReference type="GO" id="GO:0005743">
    <property type="term" value="C:mitochondrial inner membrane"/>
    <property type="evidence" value="ECO:0007669"/>
    <property type="project" value="TreeGrafter"/>
</dbReference>
<dbReference type="InterPro" id="IPR003439">
    <property type="entry name" value="ABC_transporter-like_ATP-bd"/>
</dbReference>
<dbReference type="STRING" id="45286.A0A120K1L8"/>
<dbReference type="PANTHER" id="PTHR43394:SF1">
    <property type="entry name" value="ATP-BINDING CASSETTE SUB-FAMILY B MEMBER 10, MITOCHONDRIAL"/>
    <property type="match status" value="1"/>
</dbReference>
<dbReference type="Pfam" id="PF00664">
    <property type="entry name" value="ABC_membrane"/>
    <property type="match status" value="1"/>
</dbReference>
<dbReference type="InterPro" id="IPR011527">
    <property type="entry name" value="ABC1_TM_dom"/>
</dbReference>
<dbReference type="EMBL" id="CP014243">
    <property type="protein sequence ID" value="AMD19530.1"/>
    <property type="molecule type" value="Genomic_DNA"/>
</dbReference>
<dbReference type="Gene3D" id="3.40.50.300">
    <property type="entry name" value="P-loop containing nucleotide triphosphate hydrolases"/>
    <property type="match status" value="1"/>
</dbReference>
<evidence type="ECO:0000313" key="12">
    <source>
        <dbReference type="EMBL" id="AMD19530.1"/>
    </source>
</evidence>
<evidence type="ECO:0000256" key="2">
    <source>
        <dbReference type="ARBA" id="ARBA00005580"/>
    </source>
</evidence>
<dbReference type="GO" id="GO:0016887">
    <property type="term" value="F:ATP hydrolysis activity"/>
    <property type="evidence" value="ECO:0007669"/>
    <property type="project" value="InterPro"/>
</dbReference>
<evidence type="ECO:0000256" key="1">
    <source>
        <dbReference type="ARBA" id="ARBA00004141"/>
    </source>
</evidence>
<dbReference type="RefSeq" id="XP_017986526.1">
    <property type="nucleotide sequence ID" value="XM_018131586.1"/>
</dbReference>
<dbReference type="InterPro" id="IPR027417">
    <property type="entry name" value="P-loop_NTPase"/>
</dbReference>
<feature type="domain" description="ABC transmembrane type-1" evidence="11">
    <location>
        <begin position="101"/>
        <end position="390"/>
    </location>
</feature>
<evidence type="ECO:0000256" key="5">
    <source>
        <dbReference type="ARBA" id="ARBA00022840"/>
    </source>
</evidence>